<evidence type="ECO:0000313" key="9">
    <source>
        <dbReference type="Proteomes" id="UP001162162"/>
    </source>
</evidence>
<dbReference type="CDD" id="cd01056">
    <property type="entry name" value="Euk_Ferritin"/>
    <property type="match status" value="1"/>
</dbReference>
<comment type="function">
    <text evidence="6">Stores iron in a soluble, non-toxic, readily available form. Important for iron homeostasis. Iron is taken up in the ferrous form and deposited as ferric hydroxides after oxidation.</text>
</comment>
<dbReference type="Gene3D" id="1.20.1260.10">
    <property type="match status" value="1"/>
</dbReference>
<reference evidence="8" key="1">
    <citation type="journal article" date="2023" name="Insect Mol. Biol.">
        <title>Genome sequencing provides insights into the evolution of gene families encoding plant cell wall-degrading enzymes in longhorned beetles.</title>
        <authorList>
            <person name="Shin N.R."/>
            <person name="Okamura Y."/>
            <person name="Kirsch R."/>
            <person name="Pauchet Y."/>
        </authorList>
    </citation>
    <scope>NUCLEOTIDE SEQUENCE</scope>
    <source>
        <strain evidence="8">AMC_N1</strain>
    </source>
</reference>
<organism evidence="8 9">
    <name type="scientific">Aromia moschata</name>
    <dbReference type="NCBI Taxonomy" id="1265417"/>
    <lineage>
        <taxon>Eukaryota</taxon>
        <taxon>Metazoa</taxon>
        <taxon>Ecdysozoa</taxon>
        <taxon>Arthropoda</taxon>
        <taxon>Hexapoda</taxon>
        <taxon>Insecta</taxon>
        <taxon>Pterygota</taxon>
        <taxon>Neoptera</taxon>
        <taxon>Endopterygota</taxon>
        <taxon>Coleoptera</taxon>
        <taxon>Polyphaga</taxon>
        <taxon>Cucujiformia</taxon>
        <taxon>Chrysomeloidea</taxon>
        <taxon>Cerambycidae</taxon>
        <taxon>Cerambycinae</taxon>
        <taxon>Callichromatini</taxon>
        <taxon>Aromia</taxon>
    </lineage>
</organism>
<keyword evidence="3 5" id="KW-0479">Metal-binding</keyword>
<dbReference type="PANTHER" id="PTHR11431:SF51">
    <property type="entry name" value="FERRITIN"/>
    <property type="match status" value="1"/>
</dbReference>
<comment type="similarity">
    <text evidence="1 6">Belongs to the ferritin family.</text>
</comment>
<proteinExistence type="inferred from homology"/>
<accession>A0AAV8ZE30</accession>
<dbReference type="SUPFAM" id="SSF47240">
    <property type="entry name" value="Ferritin-like"/>
    <property type="match status" value="1"/>
</dbReference>
<dbReference type="InterPro" id="IPR012347">
    <property type="entry name" value="Ferritin-like"/>
</dbReference>
<feature type="domain" description="Ferritin-like diiron" evidence="7">
    <location>
        <begin position="13"/>
        <end position="171"/>
    </location>
</feature>
<dbReference type="GO" id="GO:0006879">
    <property type="term" value="P:intracellular iron ion homeostasis"/>
    <property type="evidence" value="ECO:0007669"/>
    <property type="project" value="UniProtKB-KW"/>
</dbReference>
<dbReference type="AlphaFoldDB" id="A0AAV8ZE30"/>
<dbReference type="PANTHER" id="PTHR11431">
    <property type="entry name" value="FERRITIN"/>
    <property type="match status" value="1"/>
</dbReference>
<sequence>MSVDRPHQLHVQVWRHRHRRGVPPAVRQPPLHPLLEYLLMSTHYANYEKNRPGFEKLFRGLSDDTWKDAIELIKYITTRGGEMNFGTSALGEEDADAPNFELYELQSIAKALDMEKKLAVEAIRIHSEATRKNSKFHDPEISYHLEHEFMPKQRDIIRKLAGYTTDLSSLLDGPDSSLSLFLFDDYLTKQ</sequence>
<comment type="caution">
    <text evidence="8">The sequence shown here is derived from an EMBL/GenBank/DDBJ whole genome shotgun (WGS) entry which is preliminary data.</text>
</comment>
<name>A0AAV8ZE30_9CUCU</name>
<evidence type="ECO:0000259" key="7">
    <source>
        <dbReference type="PROSITE" id="PS50905"/>
    </source>
</evidence>
<evidence type="ECO:0000256" key="1">
    <source>
        <dbReference type="ARBA" id="ARBA00007513"/>
    </source>
</evidence>
<dbReference type="PROSITE" id="PS50905">
    <property type="entry name" value="FERRITIN_LIKE"/>
    <property type="match status" value="1"/>
</dbReference>
<evidence type="ECO:0000256" key="3">
    <source>
        <dbReference type="ARBA" id="ARBA00022723"/>
    </source>
</evidence>
<evidence type="ECO:0000313" key="8">
    <source>
        <dbReference type="EMBL" id="KAJ8961790.1"/>
    </source>
</evidence>
<dbReference type="GO" id="GO:0005737">
    <property type="term" value="C:cytoplasm"/>
    <property type="evidence" value="ECO:0007669"/>
    <property type="project" value="TreeGrafter"/>
</dbReference>
<keyword evidence="4 5" id="KW-0408">Iron</keyword>
<evidence type="ECO:0000256" key="2">
    <source>
        <dbReference type="ARBA" id="ARBA00022434"/>
    </source>
</evidence>
<dbReference type="GO" id="GO:0008199">
    <property type="term" value="F:ferric iron binding"/>
    <property type="evidence" value="ECO:0007669"/>
    <property type="project" value="InterPro"/>
</dbReference>
<dbReference type="EMBL" id="JAPWTK010000004">
    <property type="protein sequence ID" value="KAJ8961790.1"/>
    <property type="molecule type" value="Genomic_DNA"/>
</dbReference>
<keyword evidence="2 6" id="KW-0409">Iron storage</keyword>
<feature type="binding site" evidence="5">
    <location>
        <position position="153"/>
    </location>
    <ligand>
        <name>Fe cation</name>
        <dbReference type="ChEBI" id="CHEBI:24875"/>
        <label>1</label>
    </ligand>
</feature>
<evidence type="ECO:0000256" key="5">
    <source>
        <dbReference type="PIRSR" id="PIRSR601519-1"/>
    </source>
</evidence>
<dbReference type="InterPro" id="IPR008331">
    <property type="entry name" value="Ferritin_DPS_dom"/>
</dbReference>
<keyword evidence="9" id="KW-1185">Reference proteome</keyword>
<dbReference type="InterPro" id="IPR009078">
    <property type="entry name" value="Ferritin-like_SF"/>
</dbReference>
<evidence type="ECO:0000256" key="6">
    <source>
        <dbReference type="RuleBase" id="RU361145"/>
    </source>
</evidence>
<dbReference type="Pfam" id="PF00210">
    <property type="entry name" value="Ferritin"/>
    <property type="match status" value="1"/>
</dbReference>
<evidence type="ECO:0000256" key="4">
    <source>
        <dbReference type="ARBA" id="ARBA00023004"/>
    </source>
</evidence>
<dbReference type="InterPro" id="IPR001519">
    <property type="entry name" value="Ferritin"/>
</dbReference>
<protein>
    <recommendedName>
        <fullName evidence="6">Ferritin</fullName>
    </recommendedName>
</protein>
<gene>
    <name evidence="8" type="ORF">NQ318_021392</name>
</gene>
<feature type="binding site" evidence="5">
    <location>
        <position position="115"/>
    </location>
    <ligand>
        <name>Fe cation</name>
        <dbReference type="ChEBI" id="CHEBI:24875"/>
        <label>1</label>
    </ligand>
</feature>
<dbReference type="InterPro" id="IPR009040">
    <property type="entry name" value="Ferritin-like_diiron"/>
</dbReference>
<dbReference type="GO" id="GO:0008198">
    <property type="term" value="F:ferrous iron binding"/>
    <property type="evidence" value="ECO:0007669"/>
    <property type="project" value="TreeGrafter"/>
</dbReference>
<dbReference type="Proteomes" id="UP001162162">
    <property type="component" value="Unassembled WGS sequence"/>
</dbReference>
<dbReference type="GO" id="GO:0006826">
    <property type="term" value="P:iron ion transport"/>
    <property type="evidence" value="ECO:0007669"/>
    <property type="project" value="InterPro"/>
</dbReference>